<dbReference type="GO" id="GO:0005525">
    <property type="term" value="F:GTP binding"/>
    <property type="evidence" value="ECO:0007669"/>
    <property type="project" value="InterPro"/>
</dbReference>
<dbReference type="EMBL" id="CP029190">
    <property type="protein sequence ID" value="QES52580.1"/>
    <property type="molecule type" value="Genomic_DNA"/>
</dbReference>
<dbReference type="PANTHER" id="PTHR42698:SF1">
    <property type="entry name" value="GTPASE ERA, MITOCHONDRIAL"/>
    <property type="match status" value="1"/>
</dbReference>
<dbReference type="GO" id="GO:0043024">
    <property type="term" value="F:ribosomal small subunit binding"/>
    <property type="evidence" value="ECO:0007669"/>
    <property type="project" value="TreeGrafter"/>
</dbReference>
<dbReference type="GO" id="GO:0019843">
    <property type="term" value="F:rRNA binding"/>
    <property type="evidence" value="ECO:0007669"/>
    <property type="project" value="TreeGrafter"/>
</dbReference>
<organism evidence="3 4">
    <name type="scientific">Streptomyces venezuelae</name>
    <dbReference type="NCBI Taxonomy" id="54571"/>
    <lineage>
        <taxon>Bacteria</taxon>
        <taxon>Bacillati</taxon>
        <taxon>Actinomycetota</taxon>
        <taxon>Actinomycetes</taxon>
        <taxon>Kitasatosporales</taxon>
        <taxon>Streptomycetaceae</taxon>
        <taxon>Streptomyces</taxon>
    </lineage>
</organism>
<feature type="domain" description="Dynamin N-terminal" evidence="2">
    <location>
        <begin position="63"/>
        <end position="212"/>
    </location>
</feature>
<accession>A0A5P2DDC7</accession>
<protein>
    <submittedName>
        <fullName evidence="3">ATP-binding protein</fullName>
    </submittedName>
</protein>
<evidence type="ECO:0000313" key="3">
    <source>
        <dbReference type="EMBL" id="QES52580.1"/>
    </source>
</evidence>
<dbReference type="InterPro" id="IPR027417">
    <property type="entry name" value="P-loop_NTPase"/>
</dbReference>
<dbReference type="OrthoDB" id="207675at2"/>
<dbReference type="Pfam" id="PF00350">
    <property type="entry name" value="Dynamin_N"/>
    <property type="match status" value="1"/>
</dbReference>
<dbReference type="GO" id="GO:0000028">
    <property type="term" value="P:ribosomal small subunit assembly"/>
    <property type="evidence" value="ECO:0007669"/>
    <property type="project" value="TreeGrafter"/>
</dbReference>
<dbReference type="AlphaFoldDB" id="A0A5P2DDC7"/>
<dbReference type="GO" id="GO:0005829">
    <property type="term" value="C:cytosol"/>
    <property type="evidence" value="ECO:0007669"/>
    <property type="project" value="TreeGrafter"/>
</dbReference>
<name>A0A5P2DDC7_STRVZ</name>
<dbReference type="RefSeq" id="WP_150209681.1">
    <property type="nucleotide sequence ID" value="NZ_CP029190.1"/>
</dbReference>
<dbReference type="InterPro" id="IPR045063">
    <property type="entry name" value="Dynamin_N"/>
</dbReference>
<dbReference type="Gene3D" id="3.40.50.300">
    <property type="entry name" value="P-loop containing nucleotide triphosphate hydrolases"/>
    <property type="match status" value="1"/>
</dbReference>
<dbReference type="CDD" id="cd00882">
    <property type="entry name" value="Ras_like_GTPase"/>
    <property type="match status" value="1"/>
</dbReference>
<dbReference type="GO" id="GO:0005524">
    <property type="term" value="F:ATP binding"/>
    <property type="evidence" value="ECO:0007669"/>
    <property type="project" value="UniProtKB-KW"/>
</dbReference>
<sequence>MDVRPQLLDALSALRDRVASVRLPLPLPGAPRARQTRAELLAQLDDYLVPRLRAPEAPLLAVIGGSTGAGKSTLVNSLVGRQVSEAGVLRPTTRTPVLVCHPDDHHWFAGMRVLPDLMRVWGDRFDDGAGPAGTAPGRTGRRPGGTGATGSTGATGARELRIETVGSLPRGLALLDAPDIDSLVVENRNLAAELICAADVWVMVTTASRYADAVPWHLLRTAKEYKATLITVLDRVPHQVLTEVSRQYGALLTRAGLGDVPRFTVPELPESAGGGGLLPATAVAPLAAWLIHHAQDPAARQQAVGRTALGVLDSLRRRMPALAAAVAAQHAAAVRLTAAVEDAYKKEGKRVRSRLDQGAVLAGDALTRWRGYPVDTTADELLDSLAESLAALLQCAVAAADERIAAVWRREPAAAGIPLPAPDREAGERIGMAVRRWRRVLEELAEEEVARLDRQPVPDPDQIAALLVSALLGGKRARVAGEKLAERIGAQAALRLRDRGGELVGEHLDEVLRAERDRRLAPLDALEVTPEPQAELIAALSLLQKER</sequence>
<dbReference type="SUPFAM" id="SSF52540">
    <property type="entry name" value="P-loop containing nucleoside triphosphate hydrolases"/>
    <property type="match status" value="1"/>
</dbReference>
<feature type="region of interest" description="Disordered" evidence="1">
    <location>
        <begin position="129"/>
        <end position="155"/>
    </location>
</feature>
<reference evidence="3 4" key="1">
    <citation type="submission" date="2018-05" db="EMBL/GenBank/DDBJ databases">
        <title>Streptomyces venezuelae.</title>
        <authorList>
            <person name="Kim W."/>
            <person name="Lee N."/>
            <person name="Cho B.-K."/>
        </authorList>
    </citation>
    <scope>NUCLEOTIDE SEQUENCE [LARGE SCALE GENOMIC DNA]</scope>
    <source>
        <strain evidence="3 4">ATCC 21782</strain>
    </source>
</reference>
<gene>
    <name evidence="3" type="ORF">DEJ50_22095</name>
</gene>
<dbReference type="Proteomes" id="UP000325211">
    <property type="component" value="Chromosome"/>
</dbReference>
<evidence type="ECO:0000259" key="2">
    <source>
        <dbReference type="Pfam" id="PF00350"/>
    </source>
</evidence>
<dbReference type="PANTHER" id="PTHR42698">
    <property type="entry name" value="GTPASE ERA"/>
    <property type="match status" value="1"/>
</dbReference>
<evidence type="ECO:0000313" key="4">
    <source>
        <dbReference type="Proteomes" id="UP000325211"/>
    </source>
</evidence>
<dbReference type="InterPro" id="IPR005662">
    <property type="entry name" value="GTPase_Era-like"/>
</dbReference>
<feature type="compositionally biased region" description="Low complexity" evidence="1">
    <location>
        <begin position="129"/>
        <end position="138"/>
    </location>
</feature>
<keyword evidence="3" id="KW-0547">Nucleotide-binding</keyword>
<proteinExistence type="predicted"/>
<keyword evidence="3" id="KW-0067">ATP-binding</keyword>
<evidence type="ECO:0000256" key="1">
    <source>
        <dbReference type="SAM" id="MobiDB-lite"/>
    </source>
</evidence>